<evidence type="ECO:0000313" key="2">
    <source>
        <dbReference type="Proteomes" id="UP001341840"/>
    </source>
</evidence>
<comment type="caution">
    <text evidence="1">The sequence shown here is derived from an EMBL/GenBank/DDBJ whole genome shotgun (WGS) entry which is preliminary data.</text>
</comment>
<accession>A0ABU6SS00</accession>
<organism evidence="1 2">
    <name type="scientific">Stylosanthes scabra</name>
    <dbReference type="NCBI Taxonomy" id="79078"/>
    <lineage>
        <taxon>Eukaryota</taxon>
        <taxon>Viridiplantae</taxon>
        <taxon>Streptophyta</taxon>
        <taxon>Embryophyta</taxon>
        <taxon>Tracheophyta</taxon>
        <taxon>Spermatophyta</taxon>
        <taxon>Magnoliopsida</taxon>
        <taxon>eudicotyledons</taxon>
        <taxon>Gunneridae</taxon>
        <taxon>Pentapetalae</taxon>
        <taxon>rosids</taxon>
        <taxon>fabids</taxon>
        <taxon>Fabales</taxon>
        <taxon>Fabaceae</taxon>
        <taxon>Papilionoideae</taxon>
        <taxon>50 kb inversion clade</taxon>
        <taxon>dalbergioids sensu lato</taxon>
        <taxon>Dalbergieae</taxon>
        <taxon>Pterocarpus clade</taxon>
        <taxon>Stylosanthes</taxon>
    </lineage>
</organism>
<dbReference type="PANTHER" id="PTHR31170:SF23">
    <property type="match status" value="1"/>
</dbReference>
<dbReference type="EMBL" id="JASCZI010061545">
    <property type="protein sequence ID" value="MED6138974.1"/>
    <property type="molecule type" value="Genomic_DNA"/>
</dbReference>
<dbReference type="Pfam" id="PF03140">
    <property type="entry name" value="DUF247"/>
    <property type="match status" value="1"/>
</dbReference>
<proteinExistence type="predicted"/>
<sequence length="359" mass="41971">MHYLAMSFVSSFQKMANADRDHVAIDMEEMLANAQPLFTTECCIYEVPYEIRRLNEDAYTPHLVSIGPLHHGDPKLLSMEGHKKVYCQYFLKRSREISLDNVVSCLRELEPRIRRSYSKNIELGVDEFIKVILVDCGFIIELLIRYYNFMETDHDIIRKPWLLEKIRYDLLLLENQIPFFVLEKLWDLAFQSSLFNGDNSLSLLELASCYLCPTERIVFESSIRVAHFTDMNRIFCLKPFKRNLLRTNEVPTLHYSASELHEAGVKFKVNREEKSLLELKFSGKCLQVPEIEVDDGTETWFRNMVALEQCHYLEESYITDYVIFIGHLVNEGKDVDVLVKNKIIVNRLGFSEALGEISW</sequence>
<dbReference type="PANTHER" id="PTHR31170">
    <property type="entry name" value="BNAC04G53230D PROTEIN"/>
    <property type="match status" value="1"/>
</dbReference>
<keyword evidence="2" id="KW-1185">Reference proteome</keyword>
<protein>
    <submittedName>
        <fullName evidence="1">Uncharacterized protein</fullName>
    </submittedName>
</protein>
<reference evidence="1 2" key="1">
    <citation type="journal article" date="2023" name="Plants (Basel)">
        <title>Bridging the Gap: Combining Genomics and Transcriptomics Approaches to Understand Stylosanthes scabra, an Orphan Legume from the Brazilian Caatinga.</title>
        <authorList>
            <person name="Ferreira-Neto J.R.C."/>
            <person name="da Silva M.D."/>
            <person name="Binneck E."/>
            <person name="de Melo N.F."/>
            <person name="da Silva R.H."/>
            <person name="de Melo A.L.T.M."/>
            <person name="Pandolfi V."/>
            <person name="Bustamante F.O."/>
            <person name="Brasileiro-Vidal A.C."/>
            <person name="Benko-Iseppon A.M."/>
        </authorList>
    </citation>
    <scope>NUCLEOTIDE SEQUENCE [LARGE SCALE GENOMIC DNA]</scope>
    <source>
        <tissue evidence="1">Leaves</tissue>
    </source>
</reference>
<evidence type="ECO:0000313" key="1">
    <source>
        <dbReference type="EMBL" id="MED6138974.1"/>
    </source>
</evidence>
<gene>
    <name evidence="1" type="ORF">PIB30_079527</name>
</gene>
<dbReference type="Proteomes" id="UP001341840">
    <property type="component" value="Unassembled WGS sequence"/>
</dbReference>
<name>A0ABU6SS00_9FABA</name>
<dbReference type="InterPro" id="IPR004158">
    <property type="entry name" value="DUF247_pln"/>
</dbReference>